<accession>A0AAQ3SI94</accession>
<sequence length="75" mass="7862">MRIPRQKGVAGTLTVRVVAAHTISASPPAPGHRRISAPLATSCHCPAAPPAPCHHRSSLHKPPPDHRSSSKQGLI</sequence>
<dbReference type="Proteomes" id="UP001341281">
    <property type="component" value="Chromosome 01"/>
</dbReference>
<proteinExistence type="predicted"/>
<evidence type="ECO:0000313" key="3">
    <source>
        <dbReference type="Proteomes" id="UP001341281"/>
    </source>
</evidence>
<keyword evidence="3" id="KW-1185">Reference proteome</keyword>
<dbReference type="EMBL" id="CP144745">
    <property type="protein sequence ID" value="WVZ50115.1"/>
    <property type="molecule type" value="Genomic_DNA"/>
</dbReference>
<dbReference type="AlphaFoldDB" id="A0AAQ3SI94"/>
<name>A0AAQ3SI94_PASNO</name>
<evidence type="ECO:0000256" key="1">
    <source>
        <dbReference type="SAM" id="MobiDB-lite"/>
    </source>
</evidence>
<protein>
    <submittedName>
        <fullName evidence="2">Uncharacterized protein</fullName>
    </submittedName>
</protein>
<evidence type="ECO:0000313" key="2">
    <source>
        <dbReference type="EMBL" id="WVZ50115.1"/>
    </source>
</evidence>
<organism evidence="2 3">
    <name type="scientific">Paspalum notatum var. saurae</name>
    <dbReference type="NCBI Taxonomy" id="547442"/>
    <lineage>
        <taxon>Eukaryota</taxon>
        <taxon>Viridiplantae</taxon>
        <taxon>Streptophyta</taxon>
        <taxon>Embryophyta</taxon>
        <taxon>Tracheophyta</taxon>
        <taxon>Spermatophyta</taxon>
        <taxon>Magnoliopsida</taxon>
        <taxon>Liliopsida</taxon>
        <taxon>Poales</taxon>
        <taxon>Poaceae</taxon>
        <taxon>PACMAD clade</taxon>
        <taxon>Panicoideae</taxon>
        <taxon>Andropogonodae</taxon>
        <taxon>Paspaleae</taxon>
        <taxon>Paspalinae</taxon>
        <taxon>Paspalum</taxon>
    </lineage>
</organism>
<gene>
    <name evidence="2" type="ORF">U9M48_001402</name>
</gene>
<feature type="region of interest" description="Disordered" evidence="1">
    <location>
        <begin position="46"/>
        <end position="75"/>
    </location>
</feature>
<reference evidence="2 3" key="1">
    <citation type="submission" date="2024-02" db="EMBL/GenBank/DDBJ databases">
        <title>High-quality chromosome-scale genome assembly of Pensacola bahiagrass (Paspalum notatum Flugge var. saurae).</title>
        <authorList>
            <person name="Vega J.M."/>
            <person name="Podio M."/>
            <person name="Orjuela J."/>
            <person name="Siena L.A."/>
            <person name="Pessino S.C."/>
            <person name="Combes M.C."/>
            <person name="Mariac C."/>
            <person name="Albertini E."/>
            <person name="Pupilli F."/>
            <person name="Ortiz J.P.A."/>
            <person name="Leblanc O."/>
        </authorList>
    </citation>
    <scope>NUCLEOTIDE SEQUENCE [LARGE SCALE GENOMIC DNA]</scope>
    <source>
        <strain evidence="2">R1</strain>
        <tissue evidence="2">Leaf</tissue>
    </source>
</reference>